<dbReference type="PROSITE" id="PS50181">
    <property type="entry name" value="FBOX"/>
    <property type="match status" value="1"/>
</dbReference>
<proteinExistence type="predicted"/>
<evidence type="ECO:0000313" key="4">
    <source>
        <dbReference type="Proteomes" id="UP000029121"/>
    </source>
</evidence>
<dbReference type="InterPro" id="IPR036047">
    <property type="entry name" value="F-box-like_dom_sf"/>
</dbReference>
<keyword evidence="4" id="KW-1185">Reference proteome</keyword>
<feature type="domain" description="F-box" evidence="2">
    <location>
        <begin position="44"/>
        <end position="89"/>
    </location>
</feature>
<accession>R0HFL0</accession>
<evidence type="ECO:0000256" key="1">
    <source>
        <dbReference type="SAM" id="MobiDB-lite"/>
    </source>
</evidence>
<dbReference type="InterPro" id="IPR013187">
    <property type="entry name" value="F-box-assoc_dom_typ3"/>
</dbReference>
<feature type="region of interest" description="Disordered" evidence="1">
    <location>
        <begin position="1"/>
        <end position="28"/>
    </location>
</feature>
<dbReference type="PANTHER" id="PTHR31111">
    <property type="entry name" value="BNAA05G37150D PROTEIN-RELATED"/>
    <property type="match status" value="1"/>
</dbReference>
<dbReference type="Gene3D" id="1.20.1280.50">
    <property type="match status" value="1"/>
</dbReference>
<name>R0HFL0_9BRAS</name>
<evidence type="ECO:0000259" key="2">
    <source>
        <dbReference type="PROSITE" id="PS50181"/>
    </source>
</evidence>
<dbReference type="SUPFAM" id="SSF81383">
    <property type="entry name" value="F-box domain"/>
    <property type="match status" value="1"/>
</dbReference>
<gene>
    <name evidence="3" type="ORF">CARUB_v10024646mg</name>
</gene>
<reference evidence="4" key="1">
    <citation type="journal article" date="2013" name="Nat. Genet.">
        <title>The Capsella rubella genome and the genomic consequences of rapid mating system evolution.</title>
        <authorList>
            <person name="Slotte T."/>
            <person name="Hazzouri K.M."/>
            <person name="Agren J.A."/>
            <person name="Koenig D."/>
            <person name="Maumus F."/>
            <person name="Guo Y.L."/>
            <person name="Steige K."/>
            <person name="Platts A.E."/>
            <person name="Escobar J.S."/>
            <person name="Newman L.K."/>
            <person name="Wang W."/>
            <person name="Mandakova T."/>
            <person name="Vello E."/>
            <person name="Smith L.M."/>
            <person name="Henz S.R."/>
            <person name="Steffen J."/>
            <person name="Takuno S."/>
            <person name="Brandvain Y."/>
            <person name="Coop G."/>
            <person name="Andolfatto P."/>
            <person name="Hu T.T."/>
            <person name="Blanchette M."/>
            <person name="Clark R.M."/>
            <person name="Quesneville H."/>
            <person name="Nordborg M."/>
            <person name="Gaut B.S."/>
            <person name="Lysak M.A."/>
            <person name="Jenkins J."/>
            <person name="Grimwood J."/>
            <person name="Chapman J."/>
            <person name="Prochnik S."/>
            <person name="Shu S."/>
            <person name="Rokhsar D."/>
            <person name="Schmutz J."/>
            <person name="Weigel D."/>
            <person name="Wright S.I."/>
        </authorList>
    </citation>
    <scope>NUCLEOTIDE SEQUENCE [LARGE SCALE GENOMIC DNA]</scope>
    <source>
        <strain evidence="4">cv. Monte Gargano</strain>
    </source>
</reference>
<dbReference type="PANTHER" id="PTHR31111:SF106">
    <property type="entry name" value="F-BOX ASSOCIATED UBIQUITINATION EFFECTOR FAMILY PROTEIN"/>
    <property type="match status" value="1"/>
</dbReference>
<protein>
    <recommendedName>
        <fullName evidence="2">F-box domain-containing protein</fullName>
    </recommendedName>
</protein>
<dbReference type="InterPro" id="IPR001810">
    <property type="entry name" value="F-box_dom"/>
</dbReference>
<sequence length="278" mass="32244">MKPEESVDNSRVETSHDAMVESTTSISSPARVRKKSNKILDDQTTISDLLPSDILMDILKLLPAKTLVRFLSVSKLWSSILRRQDFKKLFLTESSKQPQRLFFIPSQDEDKVKDCVLFSLETHDSGEALIAALHHKTNLAYPYTNNTSHVRDLVCFGTNFASDELVVHNTSTRRSITLPKLDSQSFYVVKQFLSYDPIDDVYKVLCMTRRRKYRFVDFNDDAGEFVLAPCSWCEPPYYVYYYDPKTNILRKVPITGYERQPNFPTYLFTRQVESLMFL</sequence>
<dbReference type="AlphaFoldDB" id="R0HFL0"/>
<dbReference type="SMART" id="SM00256">
    <property type="entry name" value="FBOX"/>
    <property type="match status" value="1"/>
</dbReference>
<evidence type="ECO:0000313" key="3">
    <source>
        <dbReference type="EMBL" id="EOA28439.1"/>
    </source>
</evidence>
<organism evidence="3 4">
    <name type="scientific">Capsella rubella</name>
    <dbReference type="NCBI Taxonomy" id="81985"/>
    <lineage>
        <taxon>Eukaryota</taxon>
        <taxon>Viridiplantae</taxon>
        <taxon>Streptophyta</taxon>
        <taxon>Embryophyta</taxon>
        <taxon>Tracheophyta</taxon>
        <taxon>Spermatophyta</taxon>
        <taxon>Magnoliopsida</taxon>
        <taxon>eudicotyledons</taxon>
        <taxon>Gunneridae</taxon>
        <taxon>Pentapetalae</taxon>
        <taxon>rosids</taxon>
        <taxon>malvids</taxon>
        <taxon>Brassicales</taxon>
        <taxon>Brassicaceae</taxon>
        <taxon>Camelineae</taxon>
        <taxon>Capsella</taxon>
    </lineage>
</organism>
<dbReference type="Pfam" id="PF00646">
    <property type="entry name" value="F-box"/>
    <property type="match status" value="1"/>
</dbReference>
<feature type="compositionally biased region" description="Basic and acidic residues" evidence="1">
    <location>
        <begin position="1"/>
        <end position="19"/>
    </location>
</feature>
<dbReference type="Pfam" id="PF08268">
    <property type="entry name" value="FBA_3"/>
    <property type="match status" value="2"/>
</dbReference>
<dbReference type="EMBL" id="KB870808">
    <property type="protein sequence ID" value="EOA28439.1"/>
    <property type="molecule type" value="Genomic_DNA"/>
</dbReference>
<dbReference type="Proteomes" id="UP000029121">
    <property type="component" value="Unassembled WGS sequence"/>
</dbReference>